<dbReference type="Proteomes" id="UP000253094">
    <property type="component" value="Unassembled WGS sequence"/>
</dbReference>
<evidence type="ECO:0000313" key="3">
    <source>
        <dbReference type="Proteomes" id="UP000253094"/>
    </source>
</evidence>
<organism evidence="2 3">
    <name type="scientific">Sphaerisporangium album</name>
    <dbReference type="NCBI Taxonomy" id="509200"/>
    <lineage>
        <taxon>Bacteria</taxon>
        <taxon>Bacillati</taxon>
        <taxon>Actinomycetota</taxon>
        <taxon>Actinomycetes</taxon>
        <taxon>Streptosporangiales</taxon>
        <taxon>Streptosporangiaceae</taxon>
        <taxon>Sphaerisporangium</taxon>
    </lineage>
</organism>
<feature type="domain" description="NAD(P)-binding" evidence="1">
    <location>
        <begin position="33"/>
        <end position="166"/>
    </location>
</feature>
<sequence>MRGGSGSDIGTLTALSPGPSESGLYVTKIALTGVTGNLGRIAVEDLLGRAGPAGVVALARTPEKAAPLAARGVEVRHADYDLPDTLDGALAGVEVLLLVSGPDLTPGVRVAQHQAVVERAVRAGVRRIVYTSALGADDGEGFAADHGVTEKAIAASGLSYTFLRNALYSEAFVGAALAQARQIGTVTSSTGGRPLNTARLRDLALAASAALTGTGHENAVYELRGPLWTYPELAEALAAALGGPVGYREVTDAEAGWLGALAPMVRAGALAETGPDLERLLGRPATDLPGTIAALLAR</sequence>
<protein>
    <submittedName>
        <fullName evidence="2">NmrA family transcriptional regulator</fullName>
    </submittedName>
</protein>
<accession>A0A367FSJ5</accession>
<name>A0A367FSJ5_9ACTN</name>
<evidence type="ECO:0000259" key="1">
    <source>
        <dbReference type="Pfam" id="PF13460"/>
    </source>
</evidence>
<dbReference type="InterPro" id="IPR052718">
    <property type="entry name" value="NmrA-type_oxidoreductase"/>
</dbReference>
<dbReference type="Gene3D" id="3.90.25.10">
    <property type="entry name" value="UDP-galactose 4-epimerase, domain 1"/>
    <property type="match status" value="1"/>
</dbReference>
<dbReference type="SUPFAM" id="SSF51735">
    <property type="entry name" value="NAD(P)-binding Rossmann-fold domains"/>
    <property type="match status" value="1"/>
</dbReference>
<dbReference type="Pfam" id="PF13460">
    <property type="entry name" value="NAD_binding_10"/>
    <property type="match status" value="1"/>
</dbReference>
<evidence type="ECO:0000313" key="2">
    <source>
        <dbReference type="EMBL" id="RCG32762.1"/>
    </source>
</evidence>
<keyword evidence="3" id="KW-1185">Reference proteome</keyword>
<proteinExistence type="predicted"/>
<dbReference type="Gene3D" id="3.40.50.720">
    <property type="entry name" value="NAD(P)-binding Rossmann-like Domain"/>
    <property type="match status" value="1"/>
</dbReference>
<comment type="caution">
    <text evidence="2">The sequence shown here is derived from an EMBL/GenBank/DDBJ whole genome shotgun (WGS) entry which is preliminary data.</text>
</comment>
<dbReference type="InterPro" id="IPR016040">
    <property type="entry name" value="NAD(P)-bd_dom"/>
</dbReference>
<dbReference type="InterPro" id="IPR036291">
    <property type="entry name" value="NAD(P)-bd_dom_sf"/>
</dbReference>
<dbReference type="PANTHER" id="PTHR47129">
    <property type="entry name" value="QUINONE OXIDOREDUCTASE 2"/>
    <property type="match status" value="1"/>
</dbReference>
<gene>
    <name evidence="2" type="ORF">DQ384_04615</name>
</gene>
<dbReference type="PANTHER" id="PTHR47129:SF1">
    <property type="entry name" value="NMRA-LIKE DOMAIN-CONTAINING PROTEIN"/>
    <property type="match status" value="1"/>
</dbReference>
<dbReference type="EMBL" id="QOIL01000002">
    <property type="protein sequence ID" value="RCG32762.1"/>
    <property type="molecule type" value="Genomic_DNA"/>
</dbReference>
<reference evidence="2 3" key="1">
    <citation type="submission" date="2018-06" db="EMBL/GenBank/DDBJ databases">
        <title>Sphaerisporangium craniellae sp. nov., isolated from a marine sponge in the South China Sea.</title>
        <authorList>
            <person name="Li L."/>
        </authorList>
    </citation>
    <scope>NUCLEOTIDE SEQUENCE [LARGE SCALE GENOMIC DNA]</scope>
    <source>
        <strain evidence="2 3">CCTCC AA 208026</strain>
    </source>
</reference>
<dbReference type="OrthoDB" id="5510591at2"/>
<dbReference type="AlphaFoldDB" id="A0A367FSJ5"/>